<dbReference type="PANTHER" id="PTHR16255:SF15">
    <property type="entry name" value="SPORULATION PROTEIN RMD1"/>
    <property type="match status" value="1"/>
</dbReference>
<keyword evidence="3" id="KW-0472">Membrane</keyword>
<dbReference type="InterPro" id="IPR003734">
    <property type="entry name" value="DUF155"/>
</dbReference>
<evidence type="ECO:0000313" key="6">
    <source>
        <dbReference type="Proteomes" id="UP001583186"/>
    </source>
</evidence>
<proteinExistence type="inferred from homology"/>
<dbReference type="InterPro" id="IPR051624">
    <property type="entry name" value="RMD1/Sad1-interacting"/>
</dbReference>
<keyword evidence="3" id="KW-0812">Transmembrane</keyword>
<reference evidence="5 6" key="1">
    <citation type="journal article" date="2024" name="IMA Fungus">
        <title>IMA Genome - F19 : A genome assembly and annotation guide to empower mycologists, including annotated draft genome sequences of Ceratocystis pirilliformis, Diaporthe australafricana, Fusarium ophioides, Paecilomyces lecythidis, and Sporothrix stenoceras.</title>
        <authorList>
            <person name="Aylward J."/>
            <person name="Wilson A.M."/>
            <person name="Visagie C.M."/>
            <person name="Spraker J."/>
            <person name="Barnes I."/>
            <person name="Buitendag C."/>
            <person name="Ceriani C."/>
            <person name="Del Mar Angel L."/>
            <person name="du Plessis D."/>
            <person name="Fuchs T."/>
            <person name="Gasser K."/>
            <person name="Kramer D."/>
            <person name="Li W."/>
            <person name="Munsamy K."/>
            <person name="Piso A."/>
            <person name="Price J.L."/>
            <person name="Sonnekus B."/>
            <person name="Thomas C."/>
            <person name="van der Nest A."/>
            <person name="van Dijk A."/>
            <person name="van Heerden A."/>
            <person name="van Vuuren N."/>
            <person name="Yilmaz N."/>
            <person name="Duong T.A."/>
            <person name="van der Merwe N.A."/>
            <person name="Wingfield M.J."/>
            <person name="Wingfield B.D."/>
        </authorList>
    </citation>
    <scope>NUCLEOTIDE SEQUENCE [LARGE SCALE GENOMIC DNA]</scope>
    <source>
        <strain evidence="5 6">CMW 5346</strain>
    </source>
</reference>
<evidence type="ECO:0000256" key="1">
    <source>
        <dbReference type="ARBA" id="ARBA00008306"/>
    </source>
</evidence>
<keyword evidence="6" id="KW-1185">Reference proteome</keyword>
<gene>
    <name evidence="5" type="primary">RMD1</name>
    <name evidence="5" type="ORF">Sste5346_002495</name>
</gene>
<feature type="compositionally biased region" description="Acidic residues" evidence="2">
    <location>
        <begin position="218"/>
        <end position="227"/>
    </location>
</feature>
<feature type="compositionally biased region" description="Low complexity" evidence="2">
    <location>
        <begin position="122"/>
        <end position="153"/>
    </location>
</feature>
<sequence length="774" mass="85935">MEAPAAQEASESSPLLQPASSSSTSSQSSSSNASPTQPPPAPQPARALPALSTPTKQQLKGSAPVPVSPSALARPSSAGRPKAARTVTFDPNPVTRTIEPPPPSTSPPVHAIAPLSSHHRASAPSATATTPALSATSPLSYGTTTATSSARPGAAGGGGFGNGGPPVLAAINNRLRRRNSYGSGPLGMTQPPVQLPKIGPQRSTKNAQKLKLLPNPDFGDEGPDEESGRDVYSQYTRIKDPTARRDAALLGKADRARLPRVTAYCTANRYDMDGLVRFLKGRGKTRGGNPKLIDECIYTPYDYDFGKNGNGADGQGGGAGSRRNNRVHHHSYIGGGSGHVRHRGVDEDAERHEQERRQQQQQEELQRQQQEQQQNQPYRDVERHDEDSQLLPSSSYYQERRHSAGEVDADHTIQRRDDLIDLDGGSQEERDRRNEQAIMDDDEIMPRRSQQTDDGGYNNGHEDGSYFDDNLHEHQHDQRNQDQQGQEEHHHMIHRHQRQAEEAVLDLLHGDELDRQAVGNDHNQLRDEFEQQLRGERPVDFDIHVHTPELFLFDYGVVVIWGMSEAQEQRFLKELAKFELEKLAPDDMEAEFFNFYYTREYQARIYNDFIALRDKSNYMTKLAISHALAQSVKTSLFEELIASTIDTCKDIPTQIALTGTIALSRTEINMQIGELFILRINIHLNGSVLDTPELFWVEPQLEPVYQAVRSYLEMDQRVGLLTQRLDVIADLLAVLKEQLSHGHGEKLEWIVIILIAAEILVAAINIVVDLYAGV</sequence>
<feature type="compositionally biased region" description="Basic and acidic residues" evidence="2">
    <location>
        <begin position="460"/>
        <end position="490"/>
    </location>
</feature>
<keyword evidence="3" id="KW-1133">Transmembrane helix</keyword>
<feature type="compositionally biased region" description="Gly residues" evidence="2">
    <location>
        <begin position="154"/>
        <end position="163"/>
    </location>
</feature>
<dbReference type="PANTHER" id="PTHR16255">
    <property type="entry name" value="REQUIRED FOR MEIOTIC NUCLEAR DIVISION PROTEIN 1 HOMOLOG"/>
    <property type="match status" value="1"/>
</dbReference>
<dbReference type="EMBL" id="JAWCUI010000010">
    <property type="protein sequence ID" value="KAL1900185.1"/>
    <property type="molecule type" value="Genomic_DNA"/>
</dbReference>
<feature type="compositionally biased region" description="Low complexity" evidence="2">
    <location>
        <begin position="1"/>
        <end position="35"/>
    </location>
</feature>
<evidence type="ECO:0000256" key="2">
    <source>
        <dbReference type="SAM" id="MobiDB-lite"/>
    </source>
</evidence>
<feature type="transmembrane region" description="Helical" evidence="3">
    <location>
        <begin position="749"/>
        <end position="772"/>
    </location>
</feature>
<comment type="caution">
    <text evidence="5">The sequence shown here is derived from an EMBL/GenBank/DDBJ whole genome shotgun (WGS) entry which is preliminary data.</text>
</comment>
<evidence type="ECO:0000259" key="4">
    <source>
        <dbReference type="Pfam" id="PF02582"/>
    </source>
</evidence>
<name>A0ABR3ZIE4_9PEZI</name>
<feature type="compositionally biased region" description="Basic and acidic residues" evidence="2">
    <location>
        <begin position="343"/>
        <end position="358"/>
    </location>
</feature>
<dbReference type="Pfam" id="PF02582">
    <property type="entry name" value="DUF155"/>
    <property type="match status" value="1"/>
</dbReference>
<feature type="region of interest" description="Disordered" evidence="2">
    <location>
        <begin position="1"/>
        <end position="163"/>
    </location>
</feature>
<feature type="region of interest" description="Disordered" evidence="2">
    <location>
        <begin position="178"/>
        <end position="231"/>
    </location>
</feature>
<feature type="domain" description="DUF155" evidence="4">
    <location>
        <begin position="550"/>
        <end position="721"/>
    </location>
</feature>
<evidence type="ECO:0000313" key="5">
    <source>
        <dbReference type="EMBL" id="KAL1900185.1"/>
    </source>
</evidence>
<feature type="compositionally biased region" description="Low complexity" evidence="2">
    <location>
        <begin position="359"/>
        <end position="376"/>
    </location>
</feature>
<accession>A0ABR3ZIE4</accession>
<feature type="region of interest" description="Disordered" evidence="2">
    <location>
        <begin position="312"/>
        <end position="499"/>
    </location>
</feature>
<feature type="compositionally biased region" description="Basic and acidic residues" evidence="2">
    <location>
        <begin position="398"/>
        <end position="419"/>
    </location>
</feature>
<dbReference type="Proteomes" id="UP001583186">
    <property type="component" value="Unassembled WGS sequence"/>
</dbReference>
<organism evidence="5 6">
    <name type="scientific">Sporothrix stenoceras</name>
    <dbReference type="NCBI Taxonomy" id="5173"/>
    <lineage>
        <taxon>Eukaryota</taxon>
        <taxon>Fungi</taxon>
        <taxon>Dikarya</taxon>
        <taxon>Ascomycota</taxon>
        <taxon>Pezizomycotina</taxon>
        <taxon>Sordariomycetes</taxon>
        <taxon>Sordariomycetidae</taxon>
        <taxon>Ophiostomatales</taxon>
        <taxon>Ophiostomataceae</taxon>
        <taxon>Sporothrix</taxon>
    </lineage>
</organism>
<protein>
    <submittedName>
        <fullName evidence="5">Sporulation protein rmd1</fullName>
    </submittedName>
</protein>
<evidence type="ECO:0000256" key="3">
    <source>
        <dbReference type="SAM" id="Phobius"/>
    </source>
</evidence>
<comment type="similarity">
    <text evidence="1">Belongs to the RMD1/sif2 family.</text>
</comment>